<evidence type="ECO:0000313" key="1">
    <source>
        <dbReference type="EMBL" id="KAH0754159.1"/>
    </source>
</evidence>
<evidence type="ECO:0000313" key="2">
    <source>
        <dbReference type="Proteomes" id="UP000826656"/>
    </source>
</evidence>
<comment type="caution">
    <text evidence="1">The sequence shown here is derived from an EMBL/GenBank/DDBJ whole genome shotgun (WGS) entry which is preliminary data.</text>
</comment>
<proteinExistence type="predicted"/>
<organism evidence="1 2">
    <name type="scientific">Solanum tuberosum</name>
    <name type="common">Potato</name>
    <dbReference type="NCBI Taxonomy" id="4113"/>
    <lineage>
        <taxon>Eukaryota</taxon>
        <taxon>Viridiplantae</taxon>
        <taxon>Streptophyta</taxon>
        <taxon>Embryophyta</taxon>
        <taxon>Tracheophyta</taxon>
        <taxon>Spermatophyta</taxon>
        <taxon>Magnoliopsida</taxon>
        <taxon>eudicotyledons</taxon>
        <taxon>Gunneridae</taxon>
        <taxon>Pentapetalae</taxon>
        <taxon>asterids</taxon>
        <taxon>lamiids</taxon>
        <taxon>Solanales</taxon>
        <taxon>Solanaceae</taxon>
        <taxon>Solanoideae</taxon>
        <taxon>Solaneae</taxon>
        <taxon>Solanum</taxon>
    </lineage>
</organism>
<dbReference type="Proteomes" id="UP000826656">
    <property type="component" value="Unassembled WGS sequence"/>
</dbReference>
<name>A0ABQ7UQX1_SOLTU</name>
<gene>
    <name evidence="1" type="ORF">KY290_024429</name>
</gene>
<evidence type="ECO:0008006" key="3">
    <source>
        <dbReference type="Google" id="ProtNLM"/>
    </source>
</evidence>
<keyword evidence="2" id="KW-1185">Reference proteome</keyword>
<protein>
    <recommendedName>
        <fullName evidence="3">RNase H family protein</fullName>
    </recommendedName>
</protein>
<accession>A0ABQ7UQX1</accession>
<sequence>MEVHIPWNIKAAISTAFPNCDTTGTWAEFCARIERYKPIVRWRQVRWMKPEIGKIKANTDGSFINENSRARIGGIIRYATGNLIMEFSVPARPTIKLKLWKHYMLPDGAKKLDTTNMTWNLILCYWPT</sequence>
<reference evidence="1 2" key="1">
    <citation type="journal article" date="2021" name="bioRxiv">
        <title>Chromosome-scale and haplotype-resolved genome assembly of a tetraploid potato cultivar.</title>
        <authorList>
            <person name="Sun H."/>
            <person name="Jiao W.-B."/>
            <person name="Krause K."/>
            <person name="Campoy J.A."/>
            <person name="Goel M."/>
            <person name="Folz-Donahue K."/>
            <person name="Kukat C."/>
            <person name="Huettel B."/>
            <person name="Schneeberger K."/>
        </authorList>
    </citation>
    <scope>NUCLEOTIDE SEQUENCE [LARGE SCALE GENOMIC DNA]</scope>
    <source>
        <strain evidence="1">SolTubOtavaFocal</strain>
        <tissue evidence="1">Leaves</tissue>
    </source>
</reference>
<dbReference type="EMBL" id="JAIVGD010000018">
    <property type="protein sequence ID" value="KAH0754159.1"/>
    <property type="molecule type" value="Genomic_DNA"/>
</dbReference>